<reference evidence="3" key="2">
    <citation type="submission" date="2020-09" db="EMBL/GenBank/DDBJ databases">
        <authorList>
            <person name="Sun Q."/>
            <person name="Zhou Y."/>
        </authorList>
    </citation>
    <scope>NUCLEOTIDE SEQUENCE</scope>
    <source>
        <strain evidence="3">CGMCC 1.12921</strain>
    </source>
</reference>
<feature type="binding site" evidence="2">
    <location>
        <position position="337"/>
    </location>
    <ligand>
        <name>FAD</name>
        <dbReference type="ChEBI" id="CHEBI:57692"/>
    </ligand>
</feature>
<protein>
    <submittedName>
        <fullName evidence="3">Tryptophan halogenase</fullName>
    </submittedName>
</protein>
<dbReference type="InterPro" id="IPR006905">
    <property type="entry name" value="Flavin_halogenase"/>
</dbReference>
<dbReference type="PANTHER" id="PTHR43747:SF4">
    <property type="entry name" value="FLAVIN-DEPENDENT TRYPTOPHAN HALOGENASE"/>
    <property type="match status" value="1"/>
</dbReference>
<keyword evidence="2" id="KW-0547">Nucleotide-binding</keyword>
<dbReference type="InterPro" id="IPR033856">
    <property type="entry name" value="Trp_halogen"/>
</dbReference>
<dbReference type="Proteomes" id="UP000613582">
    <property type="component" value="Unassembled WGS sequence"/>
</dbReference>
<dbReference type="Pfam" id="PF04820">
    <property type="entry name" value="Trp_halogenase"/>
    <property type="match status" value="1"/>
</dbReference>
<feature type="active site" evidence="1">
    <location>
        <position position="82"/>
    </location>
</feature>
<dbReference type="SUPFAM" id="SSF51905">
    <property type="entry name" value="FAD/NAD(P)-binding domain"/>
    <property type="match status" value="1"/>
</dbReference>
<feature type="binding site" evidence="2">
    <location>
        <position position="346"/>
    </location>
    <ligand>
        <name>L-tryptophan</name>
        <dbReference type="ChEBI" id="CHEBI:57912"/>
    </ligand>
</feature>
<dbReference type="PANTHER" id="PTHR43747">
    <property type="entry name" value="FAD-BINDING PROTEIN"/>
    <property type="match status" value="1"/>
</dbReference>
<dbReference type="GO" id="GO:0000166">
    <property type="term" value="F:nucleotide binding"/>
    <property type="evidence" value="ECO:0007669"/>
    <property type="project" value="UniProtKB-KW"/>
</dbReference>
<dbReference type="InterPro" id="IPR036188">
    <property type="entry name" value="FAD/NAD-bd_sf"/>
</dbReference>
<dbReference type="AlphaFoldDB" id="A0A8J2V6Y0"/>
<keyword evidence="4" id="KW-1185">Reference proteome</keyword>
<dbReference type="InterPro" id="IPR050816">
    <property type="entry name" value="Flavin-dep_Halogenase_NPB"/>
</dbReference>
<proteinExistence type="predicted"/>
<reference evidence="3" key="1">
    <citation type="journal article" date="2014" name="Int. J. Syst. Evol. Microbiol.">
        <title>Complete genome sequence of Corynebacterium casei LMG S-19264T (=DSM 44701T), isolated from a smear-ripened cheese.</title>
        <authorList>
            <consortium name="US DOE Joint Genome Institute (JGI-PGF)"/>
            <person name="Walter F."/>
            <person name="Albersmeier A."/>
            <person name="Kalinowski J."/>
            <person name="Ruckert C."/>
        </authorList>
    </citation>
    <scope>NUCLEOTIDE SEQUENCE</scope>
    <source>
        <strain evidence="3">CGMCC 1.12921</strain>
    </source>
</reference>
<keyword evidence="2" id="KW-0285">Flavoprotein</keyword>
<comment type="caution">
    <text evidence="3">The sequence shown here is derived from an EMBL/GenBank/DDBJ whole genome shotgun (WGS) entry which is preliminary data.</text>
</comment>
<dbReference type="PIRSF" id="PIRSF011396">
    <property type="entry name" value="Trp_halogenase"/>
    <property type="match status" value="1"/>
</dbReference>
<feature type="binding site" evidence="2">
    <location>
        <position position="82"/>
    </location>
    <ligand>
        <name>7-chloro-L-tryptophan</name>
        <dbReference type="ChEBI" id="CHEBI:58713"/>
    </ligand>
</feature>
<name>A0A8J2V6Y0_9PROT</name>
<organism evidence="3 4">
    <name type="scientific">Aquisalinus flavus</name>
    <dbReference type="NCBI Taxonomy" id="1526572"/>
    <lineage>
        <taxon>Bacteria</taxon>
        <taxon>Pseudomonadati</taxon>
        <taxon>Pseudomonadota</taxon>
        <taxon>Alphaproteobacteria</taxon>
        <taxon>Parvularculales</taxon>
        <taxon>Parvularculaceae</taxon>
        <taxon>Aquisalinus</taxon>
    </lineage>
</organism>
<evidence type="ECO:0000313" key="4">
    <source>
        <dbReference type="Proteomes" id="UP000613582"/>
    </source>
</evidence>
<accession>A0A8J2V6Y0</accession>
<feature type="binding site" evidence="2">
    <location>
        <position position="189"/>
    </location>
    <ligand>
        <name>FAD</name>
        <dbReference type="ChEBI" id="CHEBI:57692"/>
    </ligand>
</feature>
<dbReference type="EMBL" id="BMGH01000001">
    <property type="protein sequence ID" value="GGC98186.1"/>
    <property type="molecule type" value="Genomic_DNA"/>
</dbReference>
<evidence type="ECO:0000256" key="1">
    <source>
        <dbReference type="PIRSR" id="PIRSR011396-1"/>
    </source>
</evidence>
<dbReference type="Gene3D" id="3.50.50.60">
    <property type="entry name" value="FAD/NAD(P)-binding domain"/>
    <property type="match status" value="1"/>
</dbReference>
<sequence length="504" mass="55702">MMTAAATPLDHIAIIGGGSAGWMTAAALANAVRGGCRISLVESEQIGTVGVGEATIPPIKRFNQTLGISEAEFVASTQGSFKLGIEFVDWSRKGHAYFHPFGPYGADFDAVPIHHYFLQARAGGDTRDMGEYSMAWAAARRHRFAPPSRDRRQVQSTFDYAYHFDAGLYASFLRTYAEQRGVVRHEGKVVDVTRDGESGRIDSVSLDKGTEIAADFFVDCSGFRGLLIEGALETGYDDWTRWLPCDRAVAVPCARTDPLIPYTRSTARTAGWQWRIPLQHRTGNGHVYCSEHISDDEATGTLLANLDGAPAGDPRLLRFTTGCRKKFWNGNCVAIGLAAGFMEPLESTSLHLIQTGITRLIALLPGKDDNPLLAEEYNRLTRREYEYIRDFLILHYKATSRDDTPFWRHCAAMDIPGTLAYKINHFRKSGRLVSDGLELFQNASWFAVLTGQDIWPESYDTLADLRAVDAATRLAGLRQVMAEAAEAMPSHADFIEQHCKASPP</sequence>
<gene>
    <name evidence="3" type="ORF">GCM10011342_03890</name>
</gene>
<keyword evidence="2" id="KW-0274">FAD</keyword>
<evidence type="ECO:0000256" key="2">
    <source>
        <dbReference type="PIRSR" id="PIRSR011396-2"/>
    </source>
</evidence>
<dbReference type="GO" id="GO:0004497">
    <property type="term" value="F:monooxygenase activity"/>
    <property type="evidence" value="ECO:0007669"/>
    <property type="project" value="InterPro"/>
</dbReference>
<evidence type="ECO:0000313" key="3">
    <source>
        <dbReference type="EMBL" id="GGC98186.1"/>
    </source>
</evidence>
<feature type="binding site" evidence="2">
    <location>
        <begin position="17"/>
        <end position="20"/>
    </location>
    <ligand>
        <name>FAD</name>
        <dbReference type="ChEBI" id="CHEBI:57692"/>
    </ligand>
</feature>